<sequence length="76" mass="8636">MLTIAGIGVDELEQLELQVDTSVRQIRSTTVSKMHMICQIPQIVKFLGNGEVVRIETTNGWCLPPWILFLHMFIVP</sequence>
<dbReference type="EMBL" id="LR031875">
    <property type="protein sequence ID" value="VDD32057.1"/>
    <property type="molecule type" value="Genomic_DNA"/>
</dbReference>
<proteinExistence type="predicted"/>
<gene>
    <name evidence="1" type="ORF">BOLC9T57380H</name>
</gene>
<accession>A0A3P6DKZ3</accession>
<organism evidence="1">
    <name type="scientific">Brassica oleracea</name>
    <name type="common">Wild cabbage</name>
    <dbReference type="NCBI Taxonomy" id="3712"/>
    <lineage>
        <taxon>Eukaryota</taxon>
        <taxon>Viridiplantae</taxon>
        <taxon>Streptophyta</taxon>
        <taxon>Embryophyta</taxon>
        <taxon>Tracheophyta</taxon>
        <taxon>Spermatophyta</taxon>
        <taxon>Magnoliopsida</taxon>
        <taxon>eudicotyledons</taxon>
        <taxon>Gunneridae</taxon>
        <taxon>Pentapetalae</taxon>
        <taxon>rosids</taxon>
        <taxon>malvids</taxon>
        <taxon>Brassicales</taxon>
        <taxon>Brassicaceae</taxon>
        <taxon>Brassiceae</taxon>
        <taxon>Brassica</taxon>
    </lineage>
</organism>
<name>A0A3P6DKZ3_BRAOL</name>
<reference evidence="1" key="1">
    <citation type="submission" date="2018-11" db="EMBL/GenBank/DDBJ databases">
        <authorList>
            <consortium name="Genoscope - CEA"/>
            <person name="William W."/>
        </authorList>
    </citation>
    <scope>NUCLEOTIDE SEQUENCE</scope>
</reference>
<protein>
    <submittedName>
        <fullName evidence="1">Uncharacterized protein</fullName>
    </submittedName>
</protein>
<evidence type="ECO:0000313" key="1">
    <source>
        <dbReference type="EMBL" id="VDD32057.1"/>
    </source>
</evidence>
<dbReference type="AlphaFoldDB" id="A0A3P6DKZ3"/>